<name>A0A1I2AEA1_9BACT</name>
<organism evidence="2 3">
    <name type="scientific">Nannocystis exedens</name>
    <dbReference type="NCBI Taxonomy" id="54"/>
    <lineage>
        <taxon>Bacteria</taxon>
        <taxon>Pseudomonadati</taxon>
        <taxon>Myxococcota</taxon>
        <taxon>Polyangia</taxon>
        <taxon>Nannocystales</taxon>
        <taxon>Nannocystaceae</taxon>
        <taxon>Nannocystis</taxon>
    </lineage>
</organism>
<gene>
    <name evidence="2" type="ORF">SAMN02745121_04219</name>
</gene>
<dbReference type="Gene3D" id="3.40.50.410">
    <property type="entry name" value="von Willebrand factor, type A domain"/>
    <property type="match status" value="2"/>
</dbReference>
<feature type="compositionally biased region" description="Low complexity" evidence="1">
    <location>
        <begin position="713"/>
        <end position="722"/>
    </location>
</feature>
<dbReference type="EMBL" id="FOMX01000013">
    <property type="protein sequence ID" value="SFE42301.1"/>
    <property type="molecule type" value="Genomic_DNA"/>
</dbReference>
<keyword evidence="3" id="KW-1185">Reference proteome</keyword>
<dbReference type="STRING" id="54.SAMN02745121_04219"/>
<evidence type="ECO:0000256" key="1">
    <source>
        <dbReference type="SAM" id="MobiDB-lite"/>
    </source>
</evidence>
<protein>
    <submittedName>
        <fullName evidence="2">MYXO-CTERM domain-containing protein</fullName>
    </submittedName>
</protein>
<feature type="region of interest" description="Disordered" evidence="1">
    <location>
        <begin position="591"/>
        <end position="722"/>
    </location>
</feature>
<reference evidence="3" key="1">
    <citation type="submission" date="2016-10" db="EMBL/GenBank/DDBJ databases">
        <authorList>
            <person name="Varghese N."/>
            <person name="Submissions S."/>
        </authorList>
    </citation>
    <scope>NUCLEOTIDE SEQUENCE [LARGE SCALE GENOMIC DNA]</scope>
    <source>
        <strain evidence="3">ATCC 25963</strain>
    </source>
</reference>
<dbReference type="Proteomes" id="UP000199400">
    <property type="component" value="Unassembled WGS sequence"/>
</dbReference>
<dbReference type="SUPFAM" id="SSF53300">
    <property type="entry name" value="vWA-like"/>
    <property type="match status" value="1"/>
</dbReference>
<dbReference type="InterPro" id="IPR024038">
    <property type="entry name" value="MYXO-CTERM"/>
</dbReference>
<feature type="compositionally biased region" description="Gly residues" evidence="1">
    <location>
        <begin position="703"/>
        <end position="712"/>
    </location>
</feature>
<dbReference type="AlphaFoldDB" id="A0A1I2AEA1"/>
<evidence type="ECO:0000313" key="3">
    <source>
        <dbReference type="Proteomes" id="UP000199400"/>
    </source>
</evidence>
<proteinExistence type="predicted"/>
<sequence length="743" mass="76305">MRETSRTWKRLGLQLGILAGAGLALVGGLEPSHAAPVCVEEGQCTFVKPVFLIALDYSTAMNEMFDADETRWQRAVAAVQAIVDGDNGYIQGNSMLALMRFGHDPDADQPGTTIAGDASGLVDGQKVDVPWYDALDPEKAYFQCNGEAIKTTLAAVPPPLAGAPTGIGAWTAGALARAEALFATAQADHPSEVGPFVRVPALIVITQGEWTDAENTQVLQPPAADPAPVALDMWNNKAIPTYVLSVGDAAGTAEANELAVAGGTGQAVVESSLIGEALKAEIQDIINLIDPPICTPAWPRVMFILDGSSSMLNVMGDSVHGAMGQTRWDLLRTGGIDLALQTGTPLLNGSPLEMWTLVGAAVFGDDSPAEQKLLVDYAPCRSGVLHWALNPQTSCEAPGCVDPWDGPPITWTFKTDEVEFPGPTTPVQSHVPRCELDAQKPDACTGSGAFVHLGLELVQGHLAEAKAACMAVDAPIPCTAETKFYNVLIMDGTYDSDDAAVQASLEQMVTDGVRTYVVGLGELAESQEAVEQLTMMAVWGSGGSLDFFPAGDSQVELQAALAAIFEHMFEEVTQMEIDPCCEGFLCGLDGGDEVGEPDPLPDPSDSEGSSSTTGDEPGTTGAPATSTTTTDGSTTSASSTTDGSTATATSGATTGSPTTDAPTTAAPTTDAPTTGAPTTGGQPGTSAPGESGDEPTGTDTDGGAPGGDGQAGCGCTSGAEGEGTLASLVGLGLLGMGRRRRRA</sequence>
<evidence type="ECO:0000313" key="2">
    <source>
        <dbReference type="EMBL" id="SFE42301.1"/>
    </source>
</evidence>
<dbReference type="InterPro" id="IPR036465">
    <property type="entry name" value="vWFA_dom_sf"/>
</dbReference>
<feature type="compositionally biased region" description="Low complexity" evidence="1">
    <location>
        <begin position="606"/>
        <end position="702"/>
    </location>
</feature>
<dbReference type="NCBIfam" id="TIGR03901">
    <property type="entry name" value="MYXO-CTERM"/>
    <property type="match status" value="1"/>
</dbReference>
<accession>A0A1I2AEA1</accession>